<dbReference type="EMBL" id="UINC01121256">
    <property type="protein sequence ID" value="SVC96288.1"/>
    <property type="molecule type" value="Genomic_DNA"/>
</dbReference>
<organism evidence="1">
    <name type="scientific">marine metagenome</name>
    <dbReference type="NCBI Taxonomy" id="408172"/>
    <lineage>
        <taxon>unclassified sequences</taxon>
        <taxon>metagenomes</taxon>
        <taxon>ecological metagenomes</taxon>
    </lineage>
</organism>
<gene>
    <name evidence="1" type="ORF">METZ01_LOCUS349142</name>
</gene>
<feature type="non-terminal residue" evidence="1">
    <location>
        <position position="54"/>
    </location>
</feature>
<reference evidence="1" key="1">
    <citation type="submission" date="2018-05" db="EMBL/GenBank/DDBJ databases">
        <authorList>
            <person name="Lanie J.A."/>
            <person name="Ng W.-L."/>
            <person name="Kazmierczak K.M."/>
            <person name="Andrzejewski T.M."/>
            <person name="Davidsen T.M."/>
            <person name="Wayne K.J."/>
            <person name="Tettelin H."/>
            <person name="Glass J.I."/>
            <person name="Rusch D."/>
            <person name="Podicherti R."/>
            <person name="Tsui H.-C.T."/>
            <person name="Winkler M.E."/>
        </authorList>
    </citation>
    <scope>NUCLEOTIDE SEQUENCE</scope>
</reference>
<name>A0A382RH41_9ZZZZ</name>
<accession>A0A382RH41</accession>
<dbReference type="AlphaFoldDB" id="A0A382RH41"/>
<evidence type="ECO:0000313" key="1">
    <source>
        <dbReference type="EMBL" id="SVC96288.1"/>
    </source>
</evidence>
<sequence length="54" mass="6135">MKVTRIFSQDGESYFEDTEVPLENLGSGGRFSAPVTTKSVIFRETDSDYNLDFH</sequence>
<protein>
    <submittedName>
        <fullName evidence="1">Uncharacterized protein</fullName>
    </submittedName>
</protein>
<proteinExistence type="predicted"/>